<accession>A0A286EDC1</accession>
<sequence length="258" mass="31032">MLTFEEIREVPPFWYSQEIFYVLHSIEEFLKNRTHQEIEYALNWFYLAKNDYETNYHDYKNRYIFKEIHDLPPLDRLQEYELLSILLDNQWCSINSDKNTNEKWQEHELFAVLAYQYCNDFAHYFKEGHRYYDEYMFRAFATLRLADKSKFLNIIREQGFDRLLQEDISEIAKKARSAYTRKAGLNKRSPYEKMGTIHAVNALLDEKQDLLQQRGGKAALCRMILDLITENRITAPNIPTERTVEMWIAKYIETKSTS</sequence>
<evidence type="ECO:0000313" key="2">
    <source>
        <dbReference type="Proteomes" id="UP000219669"/>
    </source>
</evidence>
<organism evidence="1 2">
    <name type="scientific">Alysiella filiformis DSM 16848</name>
    <dbReference type="NCBI Taxonomy" id="1120981"/>
    <lineage>
        <taxon>Bacteria</taxon>
        <taxon>Pseudomonadati</taxon>
        <taxon>Pseudomonadota</taxon>
        <taxon>Betaproteobacteria</taxon>
        <taxon>Neisseriales</taxon>
        <taxon>Neisseriaceae</taxon>
        <taxon>Alysiella</taxon>
    </lineage>
</organism>
<dbReference type="RefSeq" id="WP_097114474.1">
    <property type="nucleotide sequence ID" value="NZ_CP083931.1"/>
</dbReference>
<dbReference type="EMBL" id="OCNF01000011">
    <property type="protein sequence ID" value="SOD68905.1"/>
    <property type="molecule type" value="Genomic_DNA"/>
</dbReference>
<evidence type="ECO:0000313" key="1">
    <source>
        <dbReference type="EMBL" id="SOD68905.1"/>
    </source>
</evidence>
<reference evidence="1 2" key="1">
    <citation type="submission" date="2017-09" db="EMBL/GenBank/DDBJ databases">
        <authorList>
            <person name="Ehlers B."/>
            <person name="Leendertz F.H."/>
        </authorList>
    </citation>
    <scope>NUCLEOTIDE SEQUENCE [LARGE SCALE GENOMIC DNA]</scope>
    <source>
        <strain evidence="1 2">DSM 16848</strain>
    </source>
</reference>
<keyword evidence="2" id="KW-1185">Reference proteome</keyword>
<name>A0A286EDC1_9NEIS</name>
<proteinExistence type="predicted"/>
<protein>
    <submittedName>
        <fullName evidence="1">Uncharacterized protein</fullName>
    </submittedName>
</protein>
<dbReference type="AlphaFoldDB" id="A0A286EDC1"/>
<dbReference type="Proteomes" id="UP000219669">
    <property type="component" value="Unassembled WGS sequence"/>
</dbReference>
<dbReference type="OrthoDB" id="9890448at2"/>
<gene>
    <name evidence="1" type="ORF">SAMN02746062_01445</name>
</gene>